<gene>
    <name evidence="1" type="ORF">ACFPYK_01795</name>
</gene>
<protein>
    <submittedName>
        <fullName evidence="1">DUF2332 domain-containing protein</fullName>
    </submittedName>
</protein>
<evidence type="ECO:0000313" key="1">
    <source>
        <dbReference type="EMBL" id="MFC6148107.1"/>
    </source>
</evidence>
<dbReference type="RefSeq" id="WP_228552880.1">
    <property type="nucleotide sequence ID" value="NZ_JBHSQL010000001.1"/>
</dbReference>
<accession>A0ABW1QHK7</accession>
<keyword evidence="2" id="KW-1185">Reference proteome</keyword>
<dbReference type="Pfam" id="PF10094">
    <property type="entry name" value="DUF2332"/>
    <property type="match status" value="1"/>
</dbReference>
<comment type="caution">
    <text evidence="1">The sequence shown here is derived from an EMBL/GenBank/DDBJ whole genome shotgun (WGS) entry which is preliminary data.</text>
</comment>
<name>A0ABW1QHK7_9ACTN</name>
<reference evidence="2" key="1">
    <citation type="journal article" date="2019" name="Int. J. Syst. Evol. Microbiol.">
        <title>The Global Catalogue of Microorganisms (GCM) 10K type strain sequencing project: providing services to taxonomists for standard genome sequencing and annotation.</title>
        <authorList>
            <consortium name="The Broad Institute Genomics Platform"/>
            <consortium name="The Broad Institute Genome Sequencing Center for Infectious Disease"/>
            <person name="Wu L."/>
            <person name="Ma J."/>
        </authorList>
    </citation>
    <scope>NUCLEOTIDE SEQUENCE [LARGE SCALE GENOMIC DNA]</scope>
    <source>
        <strain evidence="2">CGMCC 4.7198</strain>
    </source>
</reference>
<dbReference type="PIRSF" id="PIRSF012608">
    <property type="entry name" value="UCP012608"/>
    <property type="match status" value="1"/>
</dbReference>
<proteinExistence type="predicted"/>
<dbReference type="EMBL" id="JBHSQL010000001">
    <property type="protein sequence ID" value="MFC6148107.1"/>
    <property type="molecule type" value="Genomic_DNA"/>
</dbReference>
<organism evidence="1 2">
    <name type="scientific">Mumia xiangluensis</name>
    <dbReference type="NCBI Taxonomy" id="1678900"/>
    <lineage>
        <taxon>Bacteria</taxon>
        <taxon>Bacillati</taxon>
        <taxon>Actinomycetota</taxon>
        <taxon>Actinomycetes</taxon>
        <taxon>Propionibacteriales</taxon>
        <taxon>Nocardioidaceae</taxon>
        <taxon>Mumia</taxon>
    </lineage>
</organism>
<sequence length="352" mass="37530">MNEQGSARAAEALDWQARACGRLGSPMYASLLAALAEDVTSGGPTRAVLGDLLDDDAELPTALGLRLVGGLHRLVLDGEAPSLAPYYASVGGRWDQAAAWPVVRAVLEERRDTLHAALDRVPQTNEVGRSAALIGGLLRVADRFALPVRLVEIGASAGLNLRADHFRFSSPRGWWGPPESPVVMPGAWAGLTPAVDAPLEVVERVGFDVAPLDPTRAEDRRTLEAYTWPDMVERLDRLRAACDVAQQVPAVVERASAADGLDRLELAEGTATVVWHSVMWMYVDDAERSRIDARLAALAEGAGADRVLARVTLESSGELGGPYDVVLTTWPFGEATVIGSAPPHGLPTTWTG</sequence>
<dbReference type="Proteomes" id="UP001596097">
    <property type="component" value="Unassembled WGS sequence"/>
</dbReference>
<evidence type="ECO:0000313" key="2">
    <source>
        <dbReference type="Proteomes" id="UP001596097"/>
    </source>
</evidence>
<dbReference type="InterPro" id="IPR011200">
    <property type="entry name" value="UCP012608"/>
</dbReference>